<dbReference type="KEGG" id="spoa:EQM13_09235"/>
<feature type="transmembrane region" description="Helical" evidence="1">
    <location>
        <begin position="17"/>
        <end position="35"/>
    </location>
</feature>
<accession>A0A410QCV8</accession>
<dbReference type="RefSeq" id="WP_071138621.1">
    <property type="nucleotide sequence ID" value="NZ_CP035282.1"/>
</dbReference>
<feature type="transmembrane region" description="Helical" evidence="1">
    <location>
        <begin position="138"/>
        <end position="158"/>
    </location>
</feature>
<evidence type="ECO:0000313" key="3">
    <source>
        <dbReference type="Proteomes" id="UP000287969"/>
    </source>
</evidence>
<sequence length="204" mass="22881">MGKRGKKFFSNEFNTKWITFILLWTFGMSVFFTLISESLLKELNIILGFLLLVIIILIGIIFDIIGVAITSAIEKPFHSMAADKVDEAVYAIKLIRNAGQVSNFCNDVIGDICGIISGAVGTTIIYELIDIYSIKRGTMLSVIFTSLIAALTVGGKAFGKEIAIKYKNNIIIQTSKFFKFMEEKFHINFLPDLKKKNNKKADKY</sequence>
<keyword evidence="1" id="KW-1133">Transmembrane helix</keyword>
<name>A0A410QCV8_9FIRM</name>
<dbReference type="AlphaFoldDB" id="A0A410QCV8"/>
<reference evidence="3" key="1">
    <citation type="submission" date="2019-01" db="EMBL/GenBank/DDBJ databases">
        <title>Draft genomes of a novel of Sporanaerobacter strains.</title>
        <authorList>
            <person name="Ma S."/>
        </authorList>
    </citation>
    <scope>NUCLEOTIDE SEQUENCE [LARGE SCALE GENOMIC DNA]</scope>
    <source>
        <strain evidence="3">NJN-17</strain>
    </source>
</reference>
<dbReference type="Proteomes" id="UP000287969">
    <property type="component" value="Chromosome"/>
</dbReference>
<dbReference type="EMBL" id="CP035282">
    <property type="protein sequence ID" value="QAT61759.1"/>
    <property type="molecule type" value="Genomic_DNA"/>
</dbReference>
<keyword evidence="1" id="KW-0472">Membrane</keyword>
<organism evidence="2 3">
    <name type="scientific">Acidilutibacter cellobiosedens</name>
    <dbReference type="NCBI Taxonomy" id="2507161"/>
    <lineage>
        <taxon>Bacteria</taxon>
        <taxon>Bacillati</taxon>
        <taxon>Bacillota</taxon>
        <taxon>Tissierellia</taxon>
        <taxon>Tissierellales</taxon>
        <taxon>Acidilutibacteraceae</taxon>
        <taxon>Acidilutibacter</taxon>
    </lineage>
</organism>
<keyword evidence="1" id="KW-0812">Transmembrane</keyword>
<feature type="transmembrane region" description="Helical" evidence="1">
    <location>
        <begin position="47"/>
        <end position="73"/>
    </location>
</feature>
<dbReference type="OrthoDB" id="2111373at2"/>
<evidence type="ECO:0008006" key="4">
    <source>
        <dbReference type="Google" id="ProtNLM"/>
    </source>
</evidence>
<evidence type="ECO:0000313" key="2">
    <source>
        <dbReference type="EMBL" id="QAT61759.1"/>
    </source>
</evidence>
<evidence type="ECO:0000256" key="1">
    <source>
        <dbReference type="SAM" id="Phobius"/>
    </source>
</evidence>
<keyword evidence="3" id="KW-1185">Reference proteome</keyword>
<protein>
    <recommendedName>
        <fullName evidence="4">CNNM transmembrane domain-containing protein</fullName>
    </recommendedName>
</protein>
<proteinExistence type="predicted"/>
<gene>
    <name evidence="2" type="ORF">EQM13_09235</name>
</gene>